<protein>
    <submittedName>
        <fullName evidence="2">Uncharacterized protein</fullName>
    </submittedName>
</protein>
<evidence type="ECO:0000313" key="3">
    <source>
        <dbReference type="Proteomes" id="UP000284662"/>
    </source>
</evidence>
<keyword evidence="1" id="KW-0472">Membrane</keyword>
<keyword evidence="1" id="KW-0812">Transmembrane</keyword>
<dbReference type="AlphaFoldDB" id="A0A412A039"/>
<accession>A0A412A039</accession>
<comment type="caution">
    <text evidence="2">The sequence shown here is derived from an EMBL/GenBank/DDBJ whole genome shotgun (WGS) entry which is preliminary data.</text>
</comment>
<evidence type="ECO:0000313" key="2">
    <source>
        <dbReference type="EMBL" id="RGQ08452.1"/>
    </source>
</evidence>
<keyword evidence="1" id="KW-1133">Transmembrane helix</keyword>
<gene>
    <name evidence="2" type="ORF">DWZ11_00915</name>
</gene>
<organism evidence="2 3">
    <name type="scientific">Megamonas rupellensis</name>
    <dbReference type="NCBI Taxonomy" id="491921"/>
    <lineage>
        <taxon>Bacteria</taxon>
        <taxon>Bacillati</taxon>
        <taxon>Bacillota</taxon>
        <taxon>Negativicutes</taxon>
        <taxon>Selenomonadales</taxon>
        <taxon>Selenomonadaceae</taxon>
        <taxon>Megamonas</taxon>
    </lineage>
</organism>
<dbReference type="Proteomes" id="UP000284662">
    <property type="component" value="Unassembled WGS sequence"/>
</dbReference>
<sequence>MTMDKEKLKIGFIIVLISIFLTIILNFFSGYKDQLKDYLLNNIKSYTIIDYTKKEKILSMYYKEYVVATNNNDKDKIKKYINKHYNNIDINNIHDPLVKQFVLECRGE</sequence>
<reference evidence="2 3" key="1">
    <citation type="submission" date="2018-08" db="EMBL/GenBank/DDBJ databases">
        <title>A genome reference for cultivated species of the human gut microbiota.</title>
        <authorList>
            <person name="Zou Y."/>
            <person name="Xue W."/>
            <person name="Luo G."/>
        </authorList>
    </citation>
    <scope>NUCLEOTIDE SEQUENCE [LARGE SCALE GENOMIC DNA]</scope>
    <source>
        <strain evidence="2 3">AF29-2</strain>
    </source>
</reference>
<dbReference type="EMBL" id="QRST01000001">
    <property type="protein sequence ID" value="RGQ08452.1"/>
    <property type="molecule type" value="Genomic_DNA"/>
</dbReference>
<name>A0A412A039_9FIRM</name>
<feature type="transmembrane region" description="Helical" evidence="1">
    <location>
        <begin position="12"/>
        <end position="31"/>
    </location>
</feature>
<evidence type="ECO:0000256" key="1">
    <source>
        <dbReference type="SAM" id="Phobius"/>
    </source>
</evidence>
<proteinExistence type="predicted"/>